<protein>
    <submittedName>
        <fullName evidence="1">Uncharacterized protein</fullName>
    </submittedName>
</protein>
<dbReference type="AlphaFoldDB" id="A0AAU9P476"/>
<gene>
    <name evidence="1" type="ORF">LVIROSA_LOCUS30650</name>
</gene>
<keyword evidence="2" id="KW-1185">Reference proteome</keyword>
<reference evidence="1 2" key="1">
    <citation type="submission" date="2022-01" db="EMBL/GenBank/DDBJ databases">
        <authorList>
            <person name="Xiong W."/>
            <person name="Schranz E."/>
        </authorList>
    </citation>
    <scope>NUCLEOTIDE SEQUENCE [LARGE SCALE GENOMIC DNA]</scope>
</reference>
<dbReference type="Proteomes" id="UP001157418">
    <property type="component" value="Unassembled WGS sequence"/>
</dbReference>
<proteinExistence type="predicted"/>
<comment type="caution">
    <text evidence="1">The sequence shown here is derived from an EMBL/GenBank/DDBJ whole genome shotgun (WGS) entry which is preliminary data.</text>
</comment>
<evidence type="ECO:0000313" key="1">
    <source>
        <dbReference type="EMBL" id="CAH1444845.1"/>
    </source>
</evidence>
<sequence>MYTDRLPSQIELNHNLESLPWKIQTTSSSISPDAKALTISHFFWAVQELYNQPRLTLREQLSRLQG</sequence>
<dbReference type="EMBL" id="CAKMRJ010005523">
    <property type="protein sequence ID" value="CAH1444845.1"/>
    <property type="molecule type" value="Genomic_DNA"/>
</dbReference>
<evidence type="ECO:0000313" key="2">
    <source>
        <dbReference type="Proteomes" id="UP001157418"/>
    </source>
</evidence>
<organism evidence="1 2">
    <name type="scientific">Lactuca virosa</name>
    <dbReference type="NCBI Taxonomy" id="75947"/>
    <lineage>
        <taxon>Eukaryota</taxon>
        <taxon>Viridiplantae</taxon>
        <taxon>Streptophyta</taxon>
        <taxon>Embryophyta</taxon>
        <taxon>Tracheophyta</taxon>
        <taxon>Spermatophyta</taxon>
        <taxon>Magnoliopsida</taxon>
        <taxon>eudicotyledons</taxon>
        <taxon>Gunneridae</taxon>
        <taxon>Pentapetalae</taxon>
        <taxon>asterids</taxon>
        <taxon>campanulids</taxon>
        <taxon>Asterales</taxon>
        <taxon>Asteraceae</taxon>
        <taxon>Cichorioideae</taxon>
        <taxon>Cichorieae</taxon>
        <taxon>Lactucinae</taxon>
        <taxon>Lactuca</taxon>
    </lineage>
</organism>
<accession>A0AAU9P476</accession>
<name>A0AAU9P476_9ASTR</name>